<proteinExistence type="predicted"/>
<reference evidence="2" key="1">
    <citation type="journal article" date="2010" name="Genome Res.">
        <title>Population genomic sequencing of Coccidioides fungi reveals recent hybridization and transposon control.</title>
        <authorList>
            <person name="Neafsey D.E."/>
            <person name="Barker B.M."/>
            <person name="Sharpton T.J."/>
            <person name="Stajich J.E."/>
            <person name="Park D.J."/>
            <person name="Whiston E."/>
            <person name="Hung C.-Y."/>
            <person name="McMahan C."/>
            <person name="White J."/>
            <person name="Sykes S."/>
            <person name="Heiman D."/>
            <person name="Young S."/>
            <person name="Zeng Q."/>
            <person name="Abouelleil A."/>
            <person name="Aftuck L."/>
            <person name="Bessette D."/>
            <person name="Brown A."/>
            <person name="FitzGerald M."/>
            <person name="Lui A."/>
            <person name="Macdonald J.P."/>
            <person name="Priest M."/>
            <person name="Orbach M.J."/>
            <person name="Galgiani J.N."/>
            <person name="Kirkland T.N."/>
            <person name="Cole G.T."/>
            <person name="Birren B.W."/>
            <person name="Henn M.R."/>
            <person name="Taylor J.W."/>
            <person name="Rounsley S.D."/>
        </authorList>
    </citation>
    <scope>NUCLEOTIDE SEQUENCE [LARGE SCALE GENOMIC DNA]</scope>
    <source>
        <strain evidence="2">RMSCC 3703</strain>
    </source>
</reference>
<sequence>MFVIIPEVFMNASNMLIGHGLPRDTSAVTMGWASNPASYEREIALQCLSWTTQVSISESVLQSPLALSLVIDASENWTANNQEAIRSRNLSSIEICARAQIVFKREEEFPANSPASRLGWELQAIGC</sequence>
<evidence type="ECO:0000313" key="1">
    <source>
        <dbReference type="EMBL" id="KMU79441.1"/>
    </source>
</evidence>
<dbReference type="AlphaFoldDB" id="A0A0J8R3X9"/>
<accession>A0A0J8R3X9</accession>
<gene>
    <name evidence="1" type="ORF">CISG_07872</name>
</gene>
<protein>
    <submittedName>
        <fullName evidence="1">Uncharacterized protein</fullName>
    </submittedName>
</protein>
<organism evidence="1 2">
    <name type="scientific">Coccidioides immitis RMSCC 3703</name>
    <dbReference type="NCBI Taxonomy" id="454286"/>
    <lineage>
        <taxon>Eukaryota</taxon>
        <taxon>Fungi</taxon>
        <taxon>Dikarya</taxon>
        <taxon>Ascomycota</taxon>
        <taxon>Pezizomycotina</taxon>
        <taxon>Eurotiomycetes</taxon>
        <taxon>Eurotiomycetidae</taxon>
        <taxon>Onygenales</taxon>
        <taxon>Onygenaceae</taxon>
        <taxon>Coccidioides</taxon>
    </lineage>
</organism>
<evidence type="ECO:0000313" key="2">
    <source>
        <dbReference type="Proteomes" id="UP000054559"/>
    </source>
</evidence>
<dbReference type="EMBL" id="DS268176">
    <property type="protein sequence ID" value="KMU79441.1"/>
    <property type="molecule type" value="Genomic_DNA"/>
</dbReference>
<name>A0A0J8R3X9_COCIT</name>
<dbReference type="Proteomes" id="UP000054559">
    <property type="component" value="Unassembled WGS sequence"/>
</dbReference>